<protein>
    <recommendedName>
        <fullName evidence="9">Beta sliding clamp</fullName>
    </recommendedName>
</protein>
<comment type="subunit">
    <text evidence="9">Forms a ring-shaped head-to-tail homodimer around DNA.</text>
</comment>
<dbReference type="AlphaFoldDB" id="A0A2M8QFG0"/>
<dbReference type="Gene3D" id="3.70.10.10">
    <property type="match status" value="1"/>
</dbReference>
<dbReference type="SMART" id="SM00480">
    <property type="entry name" value="POL3Bc"/>
    <property type="match status" value="1"/>
</dbReference>
<evidence type="ECO:0000313" key="13">
    <source>
        <dbReference type="EMBL" id="PJF48555.1"/>
    </source>
</evidence>
<feature type="domain" description="DNA polymerase III beta sliding clamp C-terminal" evidence="12">
    <location>
        <begin position="251"/>
        <end position="374"/>
    </location>
</feature>
<feature type="domain" description="DNA polymerase III beta sliding clamp central" evidence="11">
    <location>
        <begin position="131"/>
        <end position="247"/>
    </location>
</feature>
<comment type="similarity">
    <text evidence="2 9">Belongs to the beta sliding clamp family.</text>
</comment>
<dbReference type="InterPro" id="IPR001001">
    <property type="entry name" value="DNA_polIII_beta"/>
</dbReference>
<evidence type="ECO:0000259" key="12">
    <source>
        <dbReference type="Pfam" id="PF02768"/>
    </source>
</evidence>
<dbReference type="Proteomes" id="UP000230790">
    <property type="component" value="Unassembled WGS sequence"/>
</dbReference>
<dbReference type="Pfam" id="PF00712">
    <property type="entry name" value="DNA_pol3_beta"/>
    <property type="match status" value="1"/>
</dbReference>
<dbReference type="Gene3D" id="3.10.150.10">
    <property type="entry name" value="DNA Polymerase III, subunit A, domain 2"/>
    <property type="match status" value="1"/>
</dbReference>
<keyword evidence="8" id="KW-0238">DNA-binding</keyword>
<keyword evidence="4 9" id="KW-0808">Transferase</keyword>
<evidence type="ECO:0000256" key="9">
    <source>
        <dbReference type="PIRNR" id="PIRNR000804"/>
    </source>
</evidence>
<sequence>MKVSCLQENLARGLSIVSRAVAPRTATLPVLTHIVLATDHGRLKIAATNLELGISCWIGAKVEDEGAITVPARTFTDLVALLPADRVDLELNIRTQTLRVHSGRTDANIKGIDAQEFPIIPTFQEGAAACIEPAVLKKMIAQVVFAAATDESRPTLTGVLTKLEGDKITMAATDGFRLSVRSDRLKEPVGEPRTILIPAKALVEVGRVMGDQDEPVAISITPSHGQVLFHMKDVDVVAQLIDQKFPDYEPIIPKRHDTRTIVNTAEMLKACRQASIFARDSLDTVRVLIKPGEELEPGKVTVVARADETGDNQSELEATVVGNEIEIGFNVRYLIEAFSAVDTPQTAIETTQPRSPAVIRALGDDHFFHLVMPMHLPKG</sequence>
<gene>
    <name evidence="13" type="primary">dnaN</name>
    <name evidence="13" type="ORF">CUN48_02810</name>
</gene>
<dbReference type="InterPro" id="IPR022634">
    <property type="entry name" value="DNA_polIII_beta_N"/>
</dbReference>
<evidence type="ECO:0000256" key="8">
    <source>
        <dbReference type="ARBA" id="ARBA00023125"/>
    </source>
</evidence>
<evidence type="ECO:0000313" key="14">
    <source>
        <dbReference type="Proteomes" id="UP000230790"/>
    </source>
</evidence>
<organism evidence="13 14">
    <name type="scientific">Candidatus Thermofonsia Clade 3 bacterium</name>
    <dbReference type="NCBI Taxonomy" id="2364212"/>
    <lineage>
        <taxon>Bacteria</taxon>
        <taxon>Bacillati</taxon>
        <taxon>Chloroflexota</taxon>
        <taxon>Candidatus Thermofontia</taxon>
        <taxon>Candidatus Thermofonsia Clade 3</taxon>
    </lineage>
</organism>
<dbReference type="GO" id="GO:0003677">
    <property type="term" value="F:DNA binding"/>
    <property type="evidence" value="ECO:0007669"/>
    <property type="project" value="UniProtKB-UniRule"/>
</dbReference>
<keyword evidence="6 9" id="KW-0235">DNA replication</keyword>
<comment type="caution">
    <text evidence="13">The sequence shown here is derived from an EMBL/GenBank/DDBJ whole genome shotgun (WGS) entry which is preliminary data.</text>
</comment>
<keyword evidence="3 9" id="KW-0963">Cytoplasm</keyword>
<dbReference type="Pfam" id="PF02767">
    <property type="entry name" value="DNA_pol3_beta_2"/>
    <property type="match status" value="1"/>
</dbReference>
<dbReference type="EMBL" id="PGTN01000011">
    <property type="protein sequence ID" value="PJF48555.1"/>
    <property type="molecule type" value="Genomic_DNA"/>
</dbReference>
<dbReference type="GO" id="GO:0005737">
    <property type="term" value="C:cytoplasm"/>
    <property type="evidence" value="ECO:0007669"/>
    <property type="project" value="UniProtKB-SubCell"/>
</dbReference>
<dbReference type="GO" id="GO:0009360">
    <property type="term" value="C:DNA polymerase III complex"/>
    <property type="evidence" value="ECO:0007669"/>
    <property type="project" value="InterPro"/>
</dbReference>
<dbReference type="NCBIfam" id="TIGR00663">
    <property type="entry name" value="dnan"/>
    <property type="match status" value="1"/>
</dbReference>
<evidence type="ECO:0000256" key="3">
    <source>
        <dbReference type="ARBA" id="ARBA00022490"/>
    </source>
</evidence>
<dbReference type="Pfam" id="PF02768">
    <property type="entry name" value="DNA_pol3_beta_3"/>
    <property type="match status" value="1"/>
</dbReference>
<comment type="function">
    <text evidence="9">Confers DNA tethering and processivity to DNA polymerases and other proteins. Acts as a clamp, forming a ring around DNA (a reaction catalyzed by the clamp-loading complex) which diffuses in an ATP-independent manner freely and bidirectionally along dsDNA. Initially characterized for its ability to contact the catalytic subunit of DNA polymerase III (Pol III), a complex, multichain enzyme responsible for most of the replicative synthesis in bacteria; Pol III exhibits 3'-5' exonuclease proofreading activity. The beta chain is required for initiation of replication as well as for processivity of DNA replication.</text>
</comment>
<dbReference type="GO" id="GO:0006271">
    <property type="term" value="P:DNA strand elongation involved in DNA replication"/>
    <property type="evidence" value="ECO:0007669"/>
    <property type="project" value="TreeGrafter"/>
</dbReference>
<comment type="subcellular location">
    <subcellularLocation>
        <location evidence="1 9">Cytoplasm</location>
    </subcellularLocation>
</comment>
<evidence type="ECO:0000256" key="7">
    <source>
        <dbReference type="ARBA" id="ARBA00022932"/>
    </source>
</evidence>
<name>A0A2M8QFG0_9CHLR</name>
<proteinExistence type="inferred from homology"/>
<reference evidence="13 14" key="1">
    <citation type="submission" date="2017-11" db="EMBL/GenBank/DDBJ databases">
        <title>Evolution of Phototrophy in the Chloroflexi Phylum Driven by Horizontal Gene Transfer.</title>
        <authorList>
            <person name="Ward L.M."/>
            <person name="Hemp J."/>
            <person name="Shih P.M."/>
            <person name="Mcglynn S.E."/>
            <person name="Fischer W."/>
        </authorList>
    </citation>
    <scope>NUCLEOTIDE SEQUENCE [LARGE SCALE GENOMIC DNA]</scope>
    <source>
        <strain evidence="13">JP3_7</strain>
    </source>
</reference>
<dbReference type="InterPro" id="IPR022635">
    <property type="entry name" value="DNA_polIII_beta_C"/>
</dbReference>
<dbReference type="PIRSF" id="PIRSF000804">
    <property type="entry name" value="DNA_pol_III_b"/>
    <property type="match status" value="1"/>
</dbReference>
<dbReference type="InterPro" id="IPR046938">
    <property type="entry name" value="DNA_clamp_sf"/>
</dbReference>
<evidence type="ECO:0000256" key="1">
    <source>
        <dbReference type="ARBA" id="ARBA00004496"/>
    </source>
</evidence>
<evidence type="ECO:0000256" key="2">
    <source>
        <dbReference type="ARBA" id="ARBA00010752"/>
    </source>
</evidence>
<evidence type="ECO:0000256" key="4">
    <source>
        <dbReference type="ARBA" id="ARBA00022679"/>
    </source>
</evidence>
<evidence type="ECO:0000256" key="5">
    <source>
        <dbReference type="ARBA" id="ARBA00022695"/>
    </source>
</evidence>
<dbReference type="GO" id="GO:0003887">
    <property type="term" value="F:DNA-directed DNA polymerase activity"/>
    <property type="evidence" value="ECO:0007669"/>
    <property type="project" value="UniProtKB-UniRule"/>
</dbReference>
<keyword evidence="7 9" id="KW-0239">DNA-directed DNA polymerase</keyword>
<keyword evidence="5 9" id="KW-0548">Nucleotidyltransferase</keyword>
<evidence type="ECO:0000256" key="6">
    <source>
        <dbReference type="ARBA" id="ARBA00022705"/>
    </source>
</evidence>
<accession>A0A2M8QFG0</accession>
<evidence type="ECO:0000259" key="10">
    <source>
        <dbReference type="Pfam" id="PF00712"/>
    </source>
</evidence>
<dbReference type="CDD" id="cd00140">
    <property type="entry name" value="beta_clamp"/>
    <property type="match status" value="1"/>
</dbReference>
<dbReference type="PANTHER" id="PTHR30478">
    <property type="entry name" value="DNA POLYMERASE III SUBUNIT BETA"/>
    <property type="match status" value="1"/>
</dbReference>
<dbReference type="PANTHER" id="PTHR30478:SF0">
    <property type="entry name" value="BETA SLIDING CLAMP"/>
    <property type="match status" value="1"/>
</dbReference>
<dbReference type="SUPFAM" id="SSF55979">
    <property type="entry name" value="DNA clamp"/>
    <property type="match status" value="3"/>
</dbReference>
<feature type="domain" description="DNA polymerase III beta sliding clamp N-terminal" evidence="10">
    <location>
        <begin position="1"/>
        <end position="121"/>
    </location>
</feature>
<evidence type="ECO:0000259" key="11">
    <source>
        <dbReference type="Pfam" id="PF02767"/>
    </source>
</evidence>
<dbReference type="InterPro" id="IPR022637">
    <property type="entry name" value="DNA_polIII_beta_cen"/>
</dbReference>
<dbReference type="GO" id="GO:0008408">
    <property type="term" value="F:3'-5' exonuclease activity"/>
    <property type="evidence" value="ECO:0007669"/>
    <property type="project" value="InterPro"/>
</dbReference>